<evidence type="ECO:0000313" key="7">
    <source>
        <dbReference type="EMBL" id="MBP2025915.1"/>
    </source>
</evidence>
<sequence length="482" mass="52414">MNKKNSATMDKKVSADLKSKEKFEFPHSLIIIFLLICVAAILTWIIPAGEYVRFEDPTTGRLIVDPNSYHRIERMPASIFDIFTAIPRGLNEAGWIAWMVLIIGGSFHVIESTKATRALIGKFMNKLRGSKGVYLLPVLMLPFFLLPAITGNGESMLAFLPLGILIARSLGFDAMTGLCIVTIASSTGYTTGLFSPFSTGTAQSLCGLPTFSGLWFRAIGAVLLFSACSFWVIKYALMIQKDPSKSYCYELEQSIGNNEEDYSIVELTTRRKICLVEFLFGICMIVYAALAGWDFKTRFPAIFLIMAVVIGLTAGFSPNKLAEEFVNGAKMVLVGALVTGFSKGIGVILTDANIIDTIVYGLSSIVVGLPKQIGAMAMLLVQSVLNCFIISSSGQAAATVPIMSPLGDVLGLTQQTVVMAFLYGDGFSNMLLPMNASIMGACAISGITYPQYLKRAWKHYISYMIIGFIMLFIAATINLGPF</sequence>
<name>A0ABS4KDS8_9FIRM</name>
<evidence type="ECO:0000256" key="4">
    <source>
        <dbReference type="ARBA" id="ARBA00022989"/>
    </source>
</evidence>
<dbReference type="RefSeq" id="WP_210061632.1">
    <property type="nucleotide sequence ID" value="NZ_JAGGLJ010000015.1"/>
</dbReference>
<keyword evidence="4 6" id="KW-1133">Transmembrane helix</keyword>
<feature type="transmembrane region" description="Helical" evidence="6">
    <location>
        <begin position="155"/>
        <end position="171"/>
    </location>
</feature>
<gene>
    <name evidence="7" type="ORF">J2Z71_001466</name>
</gene>
<dbReference type="PANTHER" id="PTHR43652:SF6">
    <property type="entry name" value="ARGININE REPRESSOR"/>
    <property type="match status" value="1"/>
</dbReference>
<comment type="subcellular location">
    <subcellularLocation>
        <location evidence="1">Cell membrane</location>
        <topology evidence="1">Multi-pass membrane protein</topology>
    </subcellularLocation>
</comment>
<feature type="transmembrane region" description="Helical" evidence="6">
    <location>
        <begin position="461"/>
        <end position="480"/>
    </location>
</feature>
<feature type="transmembrane region" description="Helical" evidence="6">
    <location>
        <begin position="178"/>
        <end position="194"/>
    </location>
</feature>
<feature type="transmembrane region" description="Helical" evidence="6">
    <location>
        <begin position="299"/>
        <end position="317"/>
    </location>
</feature>
<evidence type="ECO:0000313" key="8">
    <source>
        <dbReference type="Proteomes" id="UP001519306"/>
    </source>
</evidence>
<dbReference type="Pfam" id="PF03606">
    <property type="entry name" value="DcuC"/>
    <property type="match status" value="1"/>
</dbReference>
<organism evidence="7 8">
    <name type="scientific">Peptoniphilus stercorisuis</name>
    <dbReference type="NCBI Taxonomy" id="1436965"/>
    <lineage>
        <taxon>Bacteria</taxon>
        <taxon>Bacillati</taxon>
        <taxon>Bacillota</taxon>
        <taxon>Tissierellia</taxon>
        <taxon>Tissierellales</taxon>
        <taxon>Peptoniphilaceae</taxon>
        <taxon>Peptoniphilus</taxon>
    </lineage>
</organism>
<dbReference type="InterPro" id="IPR051679">
    <property type="entry name" value="DASS-Related_Transporters"/>
</dbReference>
<proteinExistence type="predicted"/>
<feature type="transmembrane region" description="Helical" evidence="6">
    <location>
        <begin position="214"/>
        <end position="237"/>
    </location>
</feature>
<protein>
    <submittedName>
        <fullName evidence="7">Ion transporter superfamily protein YfcC</fullName>
    </submittedName>
</protein>
<feature type="transmembrane region" description="Helical" evidence="6">
    <location>
        <begin position="28"/>
        <end position="46"/>
    </location>
</feature>
<keyword evidence="3 6" id="KW-0812">Transmembrane</keyword>
<evidence type="ECO:0000256" key="6">
    <source>
        <dbReference type="SAM" id="Phobius"/>
    </source>
</evidence>
<feature type="transmembrane region" description="Helical" evidence="6">
    <location>
        <begin position="132"/>
        <end position="149"/>
    </location>
</feature>
<feature type="transmembrane region" description="Helical" evidence="6">
    <location>
        <begin position="329"/>
        <end position="349"/>
    </location>
</feature>
<dbReference type="PANTHER" id="PTHR43652">
    <property type="entry name" value="BASIC AMINO ACID ANTIPORTER YFCC-RELATED"/>
    <property type="match status" value="1"/>
</dbReference>
<accession>A0ABS4KDS8</accession>
<reference evidence="7 8" key="1">
    <citation type="submission" date="2021-03" db="EMBL/GenBank/DDBJ databases">
        <title>Genomic Encyclopedia of Type Strains, Phase IV (KMG-IV): sequencing the most valuable type-strain genomes for metagenomic binning, comparative biology and taxonomic classification.</title>
        <authorList>
            <person name="Goeker M."/>
        </authorList>
    </citation>
    <scope>NUCLEOTIDE SEQUENCE [LARGE SCALE GENOMIC DNA]</scope>
    <source>
        <strain evidence="7 8">DSM 27563</strain>
    </source>
</reference>
<keyword evidence="2" id="KW-1003">Cell membrane</keyword>
<evidence type="ECO:0000256" key="2">
    <source>
        <dbReference type="ARBA" id="ARBA00022475"/>
    </source>
</evidence>
<comment type="caution">
    <text evidence="7">The sequence shown here is derived from an EMBL/GenBank/DDBJ whole genome shotgun (WGS) entry which is preliminary data.</text>
</comment>
<dbReference type="InterPro" id="IPR018385">
    <property type="entry name" value="C4_dicarb_anaerob_car-like"/>
</dbReference>
<evidence type="ECO:0000256" key="1">
    <source>
        <dbReference type="ARBA" id="ARBA00004651"/>
    </source>
</evidence>
<dbReference type="EMBL" id="JAGGLJ010000015">
    <property type="protein sequence ID" value="MBP2025915.1"/>
    <property type="molecule type" value="Genomic_DNA"/>
</dbReference>
<feature type="transmembrane region" description="Helical" evidence="6">
    <location>
        <begin position="430"/>
        <end position="449"/>
    </location>
</feature>
<evidence type="ECO:0000256" key="3">
    <source>
        <dbReference type="ARBA" id="ARBA00022692"/>
    </source>
</evidence>
<keyword evidence="8" id="KW-1185">Reference proteome</keyword>
<keyword evidence="5 6" id="KW-0472">Membrane</keyword>
<dbReference type="Proteomes" id="UP001519306">
    <property type="component" value="Unassembled WGS sequence"/>
</dbReference>
<feature type="transmembrane region" description="Helical" evidence="6">
    <location>
        <begin position="93"/>
        <end position="111"/>
    </location>
</feature>
<feature type="transmembrane region" description="Helical" evidence="6">
    <location>
        <begin position="273"/>
        <end position="293"/>
    </location>
</feature>
<evidence type="ECO:0000256" key="5">
    <source>
        <dbReference type="ARBA" id="ARBA00023136"/>
    </source>
</evidence>